<reference evidence="8 9" key="1">
    <citation type="submission" date="2016-11" db="EMBL/GenBank/DDBJ databases">
        <authorList>
            <person name="Jaros S."/>
            <person name="Januszkiewicz K."/>
            <person name="Wedrychowicz H."/>
        </authorList>
    </citation>
    <scope>NUCLEOTIDE SEQUENCE [LARGE SCALE GENOMIC DNA]</scope>
    <source>
        <strain evidence="8 9">DSM 8605</strain>
    </source>
</reference>
<dbReference type="STRING" id="1121316.SAMN02745207_00994"/>
<dbReference type="EMBL" id="FQXM01000004">
    <property type="protein sequence ID" value="SHH39168.1"/>
    <property type="molecule type" value="Genomic_DNA"/>
</dbReference>
<dbReference type="Pfam" id="PF01926">
    <property type="entry name" value="MMR_HSR1"/>
    <property type="match status" value="1"/>
</dbReference>
<keyword evidence="5 6" id="KW-0342">GTP-binding</keyword>
<dbReference type="GO" id="GO:0046872">
    <property type="term" value="F:metal ion binding"/>
    <property type="evidence" value="ECO:0007669"/>
    <property type="project" value="UniProtKB-KW"/>
</dbReference>
<dbReference type="InterPro" id="IPR042108">
    <property type="entry name" value="GTPase_HflX_N_sf"/>
</dbReference>
<dbReference type="Gene3D" id="3.40.50.11060">
    <property type="entry name" value="GTPase HflX, N-terminal domain"/>
    <property type="match status" value="1"/>
</dbReference>
<dbReference type="GO" id="GO:0005737">
    <property type="term" value="C:cytoplasm"/>
    <property type="evidence" value="ECO:0007669"/>
    <property type="project" value="UniProtKB-SubCell"/>
</dbReference>
<keyword evidence="4" id="KW-0460">Magnesium</keyword>
<protein>
    <recommendedName>
        <fullName evidence="6">GTPase HflX</fullName>
    </recommendedName>
    <alternativeName>
        <fullName evidence="6">GTP-binding protein HflX</fullName>
    </alternativeName>
</protein>
<accession>A0A1M5SLN8</accession>
<dbReference type="GO" id="GO:0003924">
    <property type="term" value="F:GTPase activity"/>
    <property type="evidence" value="ECO:0007669"/>
    <property type="project" value="UniProtKB-UniRule"/>
</dbReference>
<evidence type="ECO:0000256" key="4">
    <source>
        <dbReference type="ARBA" id="ARBA00022842"/>
    </source>
</evidence>
<dbReference type="Gene3D" id="6.10.250.2860">
    <property type="match status" value="1"/>
</dbReference>
<dbReference type="Proteomes" id="UP000184447">
    <property type="component" value="Unassembled WGS sequence"/>
</dbReference>
<comment type="subunit">
    <text evidence="6">Monomer. Associates with the 50S ribosomal subunit.</text>
</comment>
<dbReference type="Pfam" id="PF13167">
    <property type="entry name" value="GTP-bdg_N"/>
    <property type="match status" value="1"/>
</dbReference>
<comment type="similarity">
    <text evidence="6">Belongs to the TRAFAC class OBG-HflX-like GTPase superfamily. HflX GTPase family.</text>
</comment>
<comment type="function">
    <text evidence="6">GTPase that associates with the 50S ribosomal subunit and may have a role during protein synthesis or ribosome biogenesis.</text>
</comment>
<evidence type="ECO:0000256" key="1">
    <source>
        <dbReference type="ARBA" id="ARBA00022490"/>
    </source>
</evidence>
<evidence type="ECO:0000256" key="3">
    <source>
        <dbReference type="ARBA" id="ARBA00022741"/>
    </source>
</evidence>
<keyword evidence="3 6" id="KW-0547">Nucleotide-binding</keyword>
<dbReference type="Pfam" id="PF16360">
    <property type="entry name" value="GTP-bdg_M"/>
    <property type="match status" value="1"/>
</dbReference>
<dbReference type="OrthoDB" id="9812272at2"/>
<name>A0A1M5SLN8_9CLOT</name>
<proteinExistence type="inferred from homology"/>
<dbReference type="InterPro" id="IPR025121">
    <property type="entry name" value="GTPase_HflX_N"/>
</dbReference>
<organism evidence="8 9">
    <name type="scientific">Clostridium grantii DSM 8605</name>
    <dbReference type="NCBI Taxonomy" id="1121316"/>
    <lineage>
        <taxon>Bacteria</taxon>
        <taxon>Bacillati</taxon>
        <taxon>Bacillota</taxon>
        <taxon>Clostridia</taxon>
        <taxon>Eubacteriales</taxon>
        <taxon>Clostridiaceae</taxon>
        <taxon>Clostridium</taxon>
    </lineage>
</organism>
<keyword evidence="2" id="KW-0479">Metal-binding</keyword>
<sequence>MVEGNITGVKNSILNKLDDLYNVKTEKNVLANIEIIEAITSVTNDINREISVAIDRKGKVLNVSIGDSGSVHLPLLSLKEKKLSGVKIIHTHPNGNPLLSAIDLSALIQLKLDAIAAIGIENGNVTGVCLGYCNFSDNVLTTVETAPLDIISALNINIAEKVEDIENFMKNHNIIEDDTEKAILVGIESEESLDELKELASACNVYTVQKVLQKRTKVDSALFVGKGKVTELAMLRQAEKADLIIFDEELSASQIRNLEELTGCKVIDRTILILEIFAKRAKSRESKIQIELAQLKYRLPRLSGLGTILSRTGAGIGTRGPGEKKLEIDKRRIRERIFELTKELQKVKSIREVQRNKRTKDNIPKVSLVGYTNTGKSTLRNTLCSKFAPNISNTKEKVFEADMLFATLDVTTRAINLPDNRLATLTDTVGFVKKLPHDLIEAFKSTLEEVINSDLLVHVIDIASSTVKEDIEAVWSVLKELEAFEKPLLLAFNKIDKIEEKELLKLKEEFNEYIIVPISALKEENLDLLMETITELLPASIKEYSFLIPYDKGTLVSYIHNNSKILQEDYKDNGTYIKAMVDPEMLNKLEEYLFTEENE</sequence>
<dbReference type="InterPro" id="IPR030394">
    <property type="entry name" value="G_HFLX_dom"/>
</dbReference>
<dbReference type="InterPro" id="IPR027417">
    <property type="entry name" value="P-loop_NTPase"/>
</dbReference>
<keyword evidence="1 6" id="KW-0963">Cytoplasm</keyword>
<evidence type="ECO:0000256" key="5">
    <source>
        <dbReference type="ARBA" id="ARBA00023134"/>
    </source>
</evidence>
<gene>
    <name evidence="6" type="primary">hflX</name>
    <name evidence="8" type="ORF">SAMN02745207_00994</name>
</gene>
<dbReference type="PANTHER" id="PTHR10229">
    <property type="entry name" value="GTP-BINDING PROTEIN HFLX"/>
    <property type="match status" value="1"/>
</dbReference>
<dbReference type="CDD" id="cd01878">
    <property type="entry name" value="HflX"/>
    <property type="match status" value="1"/>
</dbReference>
<evidence type="ECO:0000313" key="8">
    <source>
        <dbReference type="EMBL" id="SHH39168.1"/>
    </source>
</evidence>
<keyword evidence="9" id="KW-1185">Reference proteome</keyword>
<dbReference type="FunFam" id="3.40.50.11060:FF:000001">
    <property type="entry name" value="GTPase HflX"/>
    <property type="match status" value="1"/>
</dbReference>
<dbReference type="PROSITE" id="PS51705">
    <property type="entry name" value="G_HFLX"/>
    <property type="match status" value="1"/>
</dbReference>
<dbReference type="SUPFAM" id="SSF52540">
    <property type="entry name" value="P-loop containing nucleoside triphosphate hydrolases"/>
    <property type="match status" value="1"/>
</dbReference>
<dbReference type="NCBIfam" id="TIGR03156">
    <property type="entry name" value="GTP_HflX"/>
    <property type="match status" value="1"/>
</dbReference>
<dbReference type="PRINTS" id="PR00326">
    <property type="entry name" value="GTP1OBG"/>
</dbReference>
<dbReference type="GO" id="GO:0005525">
    <property type="term" value="F:GTP binding"/>
    <property type="evidence" value="ECO:0007669"/>
    <property type="project" value="UniProtKB-UniRule"/>
</dbReference>
<evidence type="ECO:0000313" key="9">
    <source>
        <dbReference type="Proteomes" id="UP000184447"/>
    </source>
</evidence>
<evidence type="ECO:0000256" key="6">
    <source>
        <dbReference type="HAMAP-Rule" id="MF_00900"/>
    </source>
</evidence>
<dbReference type="InterPro" id="IPR032305">
    <property type="entry name" value="GTP-bd_M"/>
</dbReference>
<evidence type="ECO:0000256" key="2">
    <source>
        <dbReference type="ARBA" id="ARBA00022723"/>
    </source>
</evidence>
<evidence type="ECO:0000259" key="7">
    <source>
        <dbReference type="PROSITE" id="PS51705"/>
    </source>
</evidence>
<dbReference type="InterPro" id="IPR016496">
    <property type="entry name" value="GTPase_HflX"/>
</dbReference>
<dbReference type="InterPro" id="IPR006073">
    <property type="entry name" value="GTP-bd"/>
</dbReference>
<comment type="subcellular location">
    <subcellularLocation>
        <location evidence="6">Cytoplasm</location>
    </subcellularLocation>
    <text evidence="6">May associate with membranes.</text>
</comment>
<dbReference type="Gene3D" id="3.40.50.300">
    <property type="entry name" value="P-loop containing nucleotide triphosphate hydrolases"/>
    <property type="match status" value="1"/>
</dbReference>
<feature type="domain" description="Hflx-type G" evidence="7">
    <location>
        <begin position="364"/>
        <end position="541"/>
    </location>
</feature>
<dbReference type="AlphaFoldDB" id="A0A1M5SLN8"/>
<dbReference type="GO" id="GO:0043022">
    <property type="term" value="F:ribosome binding"/>
    <property type="evidence" value="ECO:0007669"/>
    <property type="project" value="TreeGrafter"/>
</dbReference>
<dbReference type="PANTHER" id="PTHR10229:SF0">
    <property type="entry name" value="GTP-BINDING PROTEIN 6-RELATED"/>
    <property type="match status" value="1"/>
</dbReference>
<dbReference type="RefSeq" id="WP_073337321.1">
    <property type="nucleotide sequence ID" value="NZ_FQXM01000004.1"/>
</dbReference>
<dbReference type="HAMAP" id="MF_00900">
    <property type="entry name" value="GTPase_HflX"/>
    <property type="match status" value="1"/>
</dbReference>